<accession>E6LNI1</accession>
<dbReference type="RefSeq" id="WP_008751282.1">
    <property type="nucleotide sequence ID" value="NZ_GL622296.1"/>
</dbReference>
<sequence>MIGILLTILKVIGIIILILIALALIIVLTVLFIPVRYRGKICFKEVPDIDLSVTWFFKFLNISLKFKDELDISAKVAWFFTIFSNKEEPQDENISAPDNRGGKDTSEKESSKKGLLQSTFYKKGDKLKEVKAGKFKSKDKTSDYAKAAELDKQEKKHSKAIRKAKNKKADKKSKSLLEKISDKIKDIHYIITNDDNKYIFAKMLEKIKKLIDHVLPKKIEGYFKFGFDDPSVTGQVLEIFAIFYPLYKDDFKIIPMFYDEIIEADISFKGRLRLIYAAYIGLILWLNKKKIRTRPQ</sequence>
<dbReference type="eggNOG" id="ENOG5032YW0">
    <property type="taxonomic scope" value="Bacteria"/>
</dbReference>
<protein>
    <recommendedName>
        <fullName evidence="5">DUF2953 domain-containing protein</fullName>
    </recommendedName>
</protein>
<keyword evidence="2" id="KW-1133">Transmembrane helix</keyword>
<comment type="caution">
    <text evidence="3">The sequence shown here is derived from an EMBL/GenBank/DDBJ whole genome shotgun (WGS) entry which is preliminary data.</text>
</comment>
<feature type="transmembrane region" description="Helical" evidence="2">
    <location>
        <begin position="12"/>
        <end position="33"/>
    </location>
</feature>
<gene>
    <name evidence="3" type="ORF">HMPREF0381_1516</name>
</gene>
<proteinExistence type="predicted"/>
<feature type="region of interest" description="Disordered" evidence="1">
    <location>
        <begin position="89"/>
        <end position="113"/>
    </location>
</feature>
<keyword evidence="2" id="KW-0472">Membrane</keyword>
<evidence type="ECO:0000256" key="2">
    <source>
        <dbReference type="SAM" id="Phobius"/>
    </source>
</evidence>
<name>E6LNI1_9FIRM</name>
<keyword evidence="2" id="KW-0812">Transmembrane</keyword>
<evidence type="ECO:0000313" key="4">
    <source>
        <dbReference type="Proteomes" id="UP000003434"/>
    </source>
</evidence>
<organism evidence="3 4">
    <name type="scientific">Lachnoanaerobaculum saburreum DSM 3986</name>
    <dbReference type="NCBI Taxonomy" id="887325"/>
    <lineage>
        <taxon>Bacteria</taxon>
        <taxon>Bacillati</taxon>
        <taxon>Bacillota</taxon>
        <taxon>Clostridia</taxon>
        <taxon>Lachnospirales</taxon>
        <taxon>Lachnospiraceae</taxon>
        <taxon>Lachnoanaerobaculum</taxon>
    </lineage>
</organism>
<dbReference type="HOGENOM" id="CLU_050652_0_1_9"/>
<feature type="compositionally biased region" description="Basic and acidic residues" evidence="1">
    <location>
        <begin position="100"/>
        <end position="112"/>
    </location>
</feature>
<evidence type="ECO:0000313" key="3">
    <source>
        <dbReference type="EMBL" id="EFU76597.1"/>
    </source>
</evidence>
<evidence type="ECO:0000256" key="1">
    <source>
        <dbReference type="SAM" id="MobiDB-lite"/>
    </source>
</evidence>
<dbReference type="EMBL" id="AEPW01000059">
    <property type="protein sequence ID" value="EFU76597.1"/>
    <property type="molecule type" value="Genomic_DNA"/>
</dbReference>
<evidence type="ECO:0008006" key="5">
    <source>
        <dbReference type="Google" id="ProtNLM"/>
    </source>
</evidence>
<dbReference type="Proteomes" id="UP000003434">
    <property type="component" value="Unassembled WGS sequence"/>
</dbReference>
<dbReference type="AlphaFoldDB" id="E6LNI1"/>
<reference evidence="3 4" key="1">
    <citation type="submission" date="2010-12" db="EMBL/GenBank/DDBJ databases">
        <authorList>
            <person name="Muzny D."/>
            <person name="Qin X."/>
            <person name="Deng J."/>
            <person name="Jiang H."/>
            <person name="Liu Y."/>
            <person name="Qu J."/>
            <person name="Song X.-Z."/>
            <person name="Zhang L."/>
            <person name="Thornton R."/>
            <person name="Coyle M."/>
            <person name="Francisco L."/>
            <person name="Jackson L."/>
            <person name="Javaid M."/>
            <person name="Korchina V."/>
            <person name="Kovar C."/>
            <person name="Mata R."/>
            <person name="Mathew T."/>
            <person name="Ngo R."/>
            <person name="Nguyen L."/>
            <person name="Nguyen N."/>
            <person name="Okwuonu G."/>
            <person name="Ongeri F."/>
            <person name="Pham C."/>
            <person name="Simmons D."/>
            <person name="Wilczek-Boney K."/>
            <person name="Hale W."/>
            <person name="Jakkamsetti A."/>
            <person name="Pham P."/>
            <person name="Ruth R."/>
            <person name="San Lucas F."/>
            <person name="Warren J."/>
            <person name="Zhang J."/>
            <person name="Zhao Z."/>
            <person name="Zhou C."/>
            <person name="Zhu D."/>
            <person name="Lee S."/>
            <person name="Bess C."/>
            <person name="Blankenburg K."/>
            <person name="Forbes L."/>
            <person name="Fu Q."/>
            <person name="Gubbala S."/>
            <person name="Hirani K."/>
            <person name="Jayaseelan J.C."/>
            <person name="Lara F."/>
            <person name="Munidasa M."/>
            <person name="Palculict T."/>
            <person name="Patil S."/>
            <person name="Pu L.-L."/>
            <person name="Saada N."/>
            <person name="Tang L."/>
            <person name="Weissenberger G."/>
            <person name="Zhu Y."/>
            <person name="Hemphill L."/>
            <person name="Shang Y."/>
            <person name="Youmans B."/>
            <person name="Ayvaz T."/>
            <person name="Ross M."/>
            <person name="Santibanez J."/>
            <person name="Aqrawi P."/>
            <person name="Gross S."/>
            <person name="Joshi V."/>
            <person name="Fowler G."/>
            <person name="Nazareth L."/>
            <person name="Reid J."/>
            <person name="Worley K."/>
            <person name="Petrosino J."/>
            <person name="Highlander S."/>
            <person name="Gibbs R."/>
        </authorList>
    </citation>
    <scope>NUCLEOTIDE SEQUENCE [LARGE SCALE GENOMIC DNA]</scope>
    <source>
        <strain evidence="3 4">DSM 3986</strain>
    </source>
</reference>